<dbReference type="PANTHER" id="PTHR11410">
    <property type="entry name" value="ATP SYNTHASE SUBUNIT A"/>
    <property type="match status" value="1"/>
</dbReference>
<dbReference type="PRINTS" id="PR00123">
    <property type="entry name" value="ATPASEA"/>
</dbReference>
<dbReference type="GO" id="GO:0046933">
    <property type="term" value="F:proton-transporting ATP synthase activity, rotational mechanism"/>
    <property type="evidence" value="ECO:0007669"/>
    <property type="project" value="TreeGrafter"/>
</dbReference>
<evidence type="ECO:0000256" key="3">
    <source>
        <dbReference type="ARBA" id="ARBA00022448"/>
    </source>
</evidence>
<feature type="transmembrane region" description="Helical" evidence="12">
    <location>
        <begin position="157"/>
        <end position="183"/>
    </location>
</feature>
<keyword evidence="5 12" id="KW-0812">Transmembrane</keyword>
<feature type="transmembrane region" description="Helical" evidence="12">
    <location>
        <begin position="20"/>
        <end position="38"/>
    </location>
</feature>
<evidence type="ECO:0000256" key="11">
    <source>
        <dbReference type="RuleBase" id="RU004450"/>
    </source>
</evidence>
<evidence type="ECO:0000256" key="8">
    <source>
        <dbReference type="ARBA" id="ARBA00023065"/>
    </source>
</evidence>
<evidence type="ECO:0000256" key="6">
    <source>
        <dbReference type="ARBA" id="ARBA00022781"/>
    </source>
</evidence>
<dbReference type="PANTHER" id="PTHR11410:SF0">
    <property type="entry name" value="ATP SYNTHASE SUBUNIT A"/>
    <property type="match status" value="1"/>
</dbReference>
<feature type="transmembrane region" description="Helical" evidence="12">
    <location>
        <begin position="125"/>
        <end position="145"/>
    </location>
</feature>
<keyword evidence="8" id="KW-0406">Ion transport</keyword>
<keyword evidence="4" id="KW-0138">CF(0)</keyword>
<dbReference type="AlphaFoldDB" id="E3SX87"/>
<evidence type="ECO:0000256" key="12">
    <source>
        <dbReference type="SAM" id="Phobius"/>
    </source>
</evidence>
<evidence type="ECO:0000256" key="4">
    <source>
        <dbReference type="ARBA" id="ARBA00022547"/>
    </source>
</evidence>
<comment type="similarity">
    <text evidence="2">Belongs to the ATPase A chain family.</text>
</comment>
<protein>
    <recommendedName>
        <fullName evidence="11">ATP synthase subunit a</fullName>
    </recommendedName>
</protein>
<feature type="transmembrane region" description="Helical" evidence="12">
    <location>
        <begin position="58"/>
        <end position="82"/>
    </location>
</feature>
<dbReference type="NCBIfam" id="TIGR01131">
    <property type="entry name" value="ATP_synt_6_or_A"/>
    <property type="match status" value="1"/>
</dbReference>
<dbReference type="SUPFAM" id="SSF81336">
    <property type="entry name" value="F1F0 ATP synthase subunit A"/>
    <property type="match status" value="1"/>
</dbReference>
<keyword evidence="3" id="KW-0813">Transport</keyword>
<geneLocation type="mitochondrion" evidence="13"/>
<dbReference type="InterPro" id="IPR000568">
    <property type="entry name" value="ATP_synth_F0_asu"/>
</dbReference>
<organism evidence="13">
    <name type="scientific">Eurydice pulchra</name>
    <name type="common">Speckled sea louse</name>
    <dbReference type="NCBI Taxonomy" id="155694"/>
    <lineage>
        <taxon>Eukaryota</taxon>
        <taxon>Metazoa</taxon>
        <taxon>Ecdysozoa</taxon>
        <taxon>Arthropoda</taxon>
        <taxon>Crustacea</taxon>
        <taxon>Multicrustacea</taxon>
        <taxon>Malacostraca</taxon>
        <taxon>Eumalacostraca</taxon>
        <taxon>Peracarida</taxon>
        <taxon>Isopoda</taxon>
        <taxon>Cirolanidae</taxon>
        <taxon>Eurydice</taxon>
    </lineage>
</organism>
<dbReference type="InterPro" id="IPR023011">
    <property type="entry name" value="ATP_synth_F0_asu_AS"/>
</dbReference>
<feature type="transmembrane region" description="Helical" evidence="12">
    <location>
        <begin position="89"/>
        <end position="113"/>
    </location>
</feature>
<keyword evidence="13" id="KW-0496">Mitochondrion</keyword>
<name>E3SX87_EURPU</name>
<reference evidence="13" key="1">
    <citation type="journal article" date="2012" name="Mol. Phylogenet. Evol.">
        <title>Multiple rearrangements in mitochondrial genomes of Isopoda and phylogenetic implications.</title>
        <authorList>
            <person name="Kilpert F."/>
            <person name="Held C."/>
            <person name="Podsiadlowski L."/>
        </authorList>
    </citation>
    <scope>NUCLEOTIDE SEQUENCE</scope>
</reference>
<evidence type="ECO:0000313" key="13">
    <source>
        <dbReference type="EMBL" id="ADA69770.1"/>
    </source>
</evidence>
<dbReference type="CDD" id="cd00310">
    <property type="entry name" value="ATP-synt_Fo_a_6"/>
    <property type="match status" value="1"/>
</dbReference>
<comment type="subcellular location">
    <subcellularLocation>
        <location evidence="1">Membrane</location>
        <topology evidence="1">Multi-pass membrane protein</topology>
    </subcellularLocation>
    <subcellularLocation>
        <location evidence="11">Mitochondrion inner membrane</location>
        <topology evidence="11">Multi-pass membrane protein</topology>
    </subcellularLocation>
</comment>
<evidence type="ECO:0000256" key="1">
    <source>
        <dbReference type="ARBA" id="ARBA00004141"/>
    </source>
</evidence>
<keyword evidence="6" id="KW-0375">Hydrogen ion transport</keyword>
<keyword evidence="7 12" id="KW-1133">Transmembrane helix</keyword>
<dbReference type="GO" id="GO:0045259">
    <property type="term" value="C:proton-transporting ATP synthase complex"/>
    <property type="evidence" value="ECO:0007669"/>
    <property type="project" value="UniProtKB-KW"/>
</dbReference>
<keyword evidence="9 12" id="KW-0472">Membrane</keyword>
<evidence type="ECO:0000256" key="10">
    <source>
        <dbReference type="ARBA" id="ARBA00023310"/>
    </source>
</evidence>
<evidence type="ECO:0000256" key="2">
    <source>
        <dbReference type="ARBA" id="ARBA00006810"/>
    </source>
</evidence>
<proteinExistence type="inferred from homology"/>
<feature type="transmembrane region" description="Helical" evidence="12">
    <location>
        <begin position="195"/>
        <end position="220"/>
    </location>
</feature>
<dbReference type="InterPro" id="IPR035908">
    <property type="entry name" value="F0_ATP_A_sf"/>
</dbReference>
<keyword evidence="10" id="KW-0066">ATP synthesis</keyword>
<dbReference type="PROSITE" id="PS00449">
    <property type="entry name" value="ATPASE_A"/>
    <property type="match status" value="1"/>
</dbReference>
<evidence type="ECO:0000256" key="9">
    <source>
        <dbReference type="ARBA" id="ARBA00023136"/>
    </source>
</evidence>
<dbReference type="Gene3D" id="1.20.120.220">
    <property type="entry name" value="ATP synthase, F0 complex, subunit A"/>
    <property type="match status" value="1"/>
</dbReference>
<dbReference type="GO" id="GO:0005743">
    <property type="term" value="C:mitochondrial inner membrane"/>
    <property type="evidence" value="ECO:0007669"/>
    <property type="project" value="UniProtKB-SubCell"/>
</dbReference>
<evidence type="ECO:0000256" key="7">
    <source>
        <dbReference type="ARBA" id="ARBA00022989"/>
    </source>
</evidence>
<dbReference type="InterPro" id="IPR045083">
    <property type="entry name" value="ATP_synth_F0_asu_bact/mt"/>
</dbReference>
<dbReference type="EMBL" id="GU130253">
    <property type="protein sequence ID" value="ADA69770.1"/>
    <property type="molecule type" value="Genomic_DNA"/>
</dbReference>
<sequence>MMTNLFSIFDPSCSVAGMPLNWVSLGAGSLALFYGYWVSVSRGGQVFKGAVKFLEGELAPLVGQAGLPLVLTFSALFVLILFNNSMGLLPYVFTASSHLVFTLSLALPLWVGLYLYGWVSSTLHMLAHLVPLGTPGLLMPFMVVVEGLSNLIRPITLAVRLAANMIAGHLLLALMSGAISIMAPLSAVCIATSELALLILEVAVAMIQAYVFAVLCTLYASEV</sequence>
<accession>E3SX87</accession>
<dbReference type="Pfam" id="PF00119">
    <property type="entry name" value="ATP-synt_A"/>
    <property type="match status" value="1"/>
</dbReference>
<evidence type="ECO:0000256" key="5">
    <source>
        <dbReference type="ARBA" id="ARBA00022692"/>
    </source>
</evidence>
<gene>
    <name evidence="13" type="primary">ATP6</name>
</gene>